<dbReference type="EMBL" id="FOVK01000010">
    <property type="protein sequence ID" value="SFO01571.1"/>
    <property type="molecule type" value="Genomic_DNA"/>
</dbReference>
<evidence type="ECO:0000313" key="4">
    <source>
        <dbReference type="Proteomes" id="UP000181899"/>
    </source>
</evidence>
<sequence>MPNIKSSTDLRNNYNEISSFCHESREPVYITKNGRGDLAVMSIETYEAISGKLDLYRLLDEGRTAVEAGKKRQLHEVMKDIKQRITDDEI</sequence>
<accession>A0A1I5DS21</accession>
<dbReference type="SUPFAM" id="SSF143120">
    <property type="entry name" value="YefM-like"/>
    <property type="match status" value="1"/>
</dbReference>
<dbReference type="Pfam" id="PF02604">
    <property type="entry name" value="PhdYeFM_antitox"/>
    <property type="match status" value="1"/>
</dbReference>
<dbReference type="InterPro" id="IPR036165">
    <property type="entry name" value="YefM-like_sf"/>
</dbReference>
<gene>
    <name evidence="3" type="ORF">SAMN04488695_11060</name>
</gene>
<name>A0A1I5DS21_9CLOT</name>
<proteinExistence type="inferred from homology"/>
<dbReference type="Gene3D" id="3.40.1620.10">
    <property type="entry name" value="YefM-like domain"/>
    <property type="match status" value="1"/>
</dbReference>
<evidence type="ECO:0000256" key="1">
    <source>
        <dbReference type="ARBA" id="ARBA00009981"/>
    </source>
</evidence>
<dbReference type="RefSeq" id="WP_074912624.1">
    <property type="nucleotide sequence ID" value="NZ_FOVK01000010.1"/>
</dbReference>
<comment type="similarity">
    <text evidence="1 2">Belongs to the phD/YefM antitoxin family.</text>
</comment>
<dbReference type="InterPro" id="IPR006442">
    <property type="entry name" value="Antitoxin_Phd/YefM"/>
</dbReference>
<organism evidence="3 4">
    <name type="scientific">Proteiniclasticum ruminis</name>
    <dbReference type="NCBI Taxonomy" id="398199"/>
    <lineage>
        <taxon>Bacteria</taxon>
        <taxon>Bacillati</taxon>
        <taxon>Bacillota</taxon>
        <taxon>Clostridia</taxon>
        <taxon>Eubacteriales</taxon>
        <taxon>Clostridiaceae</taxon>
        <taxon>Proteiniclasticum</taxon>
    </lineage>
</organism>
<evidence type="ECO:0000256" key="2">
    <source>
        <dbReference type="RuleBase" id="RU362080"/>
    </source>
</evidence>
<dbReference type="Proteomes" id="UP000181899">
    <property type="component" value="Unassembled WGS sequence"/>
</dbReference>
<reference evidence="3 4" key="1">
    <citation type="submission" date="2016-10" db="EMBL/GenBank/DDBJ databases">
        <authorList>
            <person name="de Groot N.N."/>
        </authorList>
    </citation>
    <scope>NUCLEOTIDE SEQUENCE [LARGE SCALE GENOMIC DNA]</scope>
    <source>
        <strain evidence="3 4">ML2</strain>
    </source>
</reference>
<protein>
    <recommendedName>
        <fullName evidence="2">Antitoxin</fullName>
    </recommendedName>
</protein>
<keyword evidence="4" id="KW-1185">Reference proteome</keyword>
<dbReference type="NCBIfam" id="TIGR01552">
    <property type="entry name" value="phd_fam"/>
    <property type="match status" value="1"/>
</dbReference>
<comment type="function">
    <text evidence="2">Antitoxin component of a type II toxin-antitoxin (TA) system.</text>
</comment>
<dbReference type="OrthoDB" id="9795585at2"/>
<dbReference type="AlphaFoldDB" id="A0A1I5DS21"/>
<evidence type="ECO:0000313" key="3">
    <source>
        <dbReference type="EMBL" id="SFO01571.1"/>
    </source>
</evidence>